<name>A0A1H6CWC2_9HYPH</name>
<evidence type="ECO:0000259" key="3">
    <source>
        <dbReference type="PROSITE" id="PS50943"/>
    </source>
</evidence>
<dbReference type="InterPro" id="IPR039554">
    <property type="entry name" value="HigA2-like_HTH"/>
</dbReference>
<feature type="coiled-coil region" evidence="1">
    <location>
        <begin position="17"/>
        <end position="44"/>
    </location>
</feature>
<keyword evidence="5" id="KW-1185">Reference proteome</keyword>
<accession>A0A1H6CWC2</accession>
<dbReference type="OrthoDB" id="9797478at2"/>
<evidence type="ECO:0000256" key="1">
    <source>
        <dbReference type="SAM" id="Coils"/>
    </source>
</evidence>
<sequence>MGRALTDIIAALPADEQEAIEARYQELKQNVEGLRELRQIAGKAQAEIASALNIRQPSVSQIERQTDMYLSTLRSYVEAIGGKLELSVKLPARPVLKLEHLGEVPTSIRGQHPGRPTAAGKMRRGQR</sequence>
<dbReference type="Pfam" id="PF13744">
    <property type="entry name" value="HTH_37"/>
    <property type="match status" value="1"/>
</dbReference>
<proteinExistence type="predicted"/>
<dbReference type="GO" id="GO:0003677">
    <property type="term" value="F:DNA binding"/>
    <property type="evidence" value="ECO:0007669"/>
    <property type="project" value="InterPro"/>
</dbReference>
<dbReference type="InterPro" id="IPR001387">
    <property type="entry name" value="Cro/C1-type_HTH"/>
</dbReference>
<feature type="domain" description="HTH cro/C1-type" evidence="3">
    <location>
        <begin position="34"/>
        <end position="64"/>
    </location>
</feature>
<protein>
    <submittedName>
        <fullName evidence="4">Helix-turn-helix domain-containing protein</fullName>
    </submittedName>
</protein>
<feature type="region of interest" description="Disordered" evidence="2">
    <location>
        <begin position="104"/>
        <end position="127"/>
    </location>
</feature>
<organism evidence="4 5">
    <name type="scientific">Bosea lathyri</name>
    <dbReference type="NCBI Taxonomy" id="1036778"/>
    <lineage>
        <taxon>Bacteria</taxon>
        <taxon>Pseudomonadati</taxon>
        <taxon>Pseudomonadota</taxon>
        <taxon>Alphaproteobacteria</taxon>
        <taxon>Hyphomicrobiales</taxon>
        <taxon>Boseaceae</taxon>
        <taxon>Bosea</taxon>
    </lineage>
</organism>
<dbReference type="EMBL" id="FNUY01000012">
    <property type="protein sequence ID" value="SEG76686.1"/>
    <property type="molecule type" value="Genomic_DNA"/>
</dbReference>
<evidence type="ECO:0000313" key="5">
    <source>
        <dbReference type="Proteomes" id="UP000236743"/>
    </source>
</evidence>
<gene>
    <name evidence="4" type="ORF">SAMN04488115_112139</name>
</gene>
<dbReference type="CDD" id="cd00093">
    <property type="entry name" value="HTH_XRE"/>
    <property type="match status" value="1"/>
</dbReference>
<reference evidence="4 5" key="1">
    <citation type="submission" date="2016-10" db="EMBL/GenBank/DDBJ databases">
        <authorList>
            <person name="de Groot N.N."/>
        </authorList>
    </citation>
    <scope>NUCLEOTIDE SEQUENCE [LARGE SCALE GENOMIC DNA]</scope>
    <source>
        <strain evidence="4 5">DSM 26656</strain>
    </source>
</reference>
<keyword evidence="1" id="KW-0175">Coiled coil</keyword>
<dbReference type="Gene3D" id="1.10.260.40">
    <property type="entry name" value="lambda repressor-like DNA-binding domains"/>
    <property type="match status" value="1"/>
</dbReference>
<dbReference type="Proteomes" id="UP000236743">
    <property type="component" value="Unassembled WGS sequence"/>
</dbReference>
<dbReference type="InterPro" id="IPR010982">
    <property type="entry name" value="Lambda_DNA-bd_dom_sf"/>
</dbReference>
<dbReference type="SUPFAM" id="SSF47413">
    <property type="entry name" value="lambda repressor-like DNA-binding domains"/>
    <property type="match status" value="1"/>
</dbReference>
<dbReference type="AlphaFoldDB" id="A0A1H6CWC2"/>
<dbReference type="RefSeq" id="WP_103875001.1">
    <property type="nucleotide sequence ID" value="NZ_FNUY01000012.1"/>
</dbReference>
<evidence type="ECO:0000256" key="2">
    <source>
        <dbReference type="SAM" id="MobiDB-lite"/>
    </source>
</evidence>
<dbReference type="PROSITE" id="PS50943">
    <property type="entry name" value="HTH_CROC1"/>
    <property type="match status" value="1"/>
</dbReference>
<evidence type="ECO:0000313" key="4">
    <source>
        <dbReference type="EMBL" id="SEG76686.1"/>
    </source>
</evidence>